<dbReference type="EMBL" id="CP036268">
    <property type="protein sequence ID" value="QDT37041.1"/>
    <property type="molecule type" value="Genomic_DNA"/>
</dbReference>
<evidence type="ECO:0000256" key="1">
    <source>
        <dbReference type="ARBA" id="ARBA00004651"/>
    </source>
</evidence>
<feature type="transmembrane region" description="Helical" evidence="7">
    <location>
        <begin position="374"/>
        <end position="407"/>
    </location>
</feature>
<keyword evidence="3 7" id="KW-0812">Transmembrane</keyword>
<accession>A0A517QZH9</accession>
<sequence length="459" mass="49449">MSLFSIAIKSLRQRALASSLTGLSVALGVMLMVAVLLIAGVINRAFSQRSTAFDLIIGPKGSDTQLVLSTIYHIGAPVENLPFLYYKQLQENPLIEQAVPVAFGDVTQEGSFPIVGTVSRYFKLGYGPDRPYRIDGRGLRDSFDAVIGSTVARENGWKVGSKFKMVHGGADGHVHDEEFTIVGVLAPTGTPNDRVAFVQLNGFYLISGHEKPMEESINSWREFNGLEPFADGSPEMEAEIEKHGGRHDHSHHDHAHHDHGHDHGAHEEEVPDIQKEVTSILVKIGSPTGGATAAVPIFAAQLNSGYKVQAVNPIRPIARIQRQIVGNVRNGLLALTVVILIVSGVGIFVSIYNSMSERLREIAIMRALGARRETVFSIILIESLLLCVGGGLVGLALGHALVVAAASKISDMTDLLIDPLAFDPLELYIIPALVVIAVLAGFLPGLRAYQADVADSLME</sequence>
<evidence type="ECO:0000256" key="6">
    <source>
        <dbReference type="SAM" id="MobiDB-lite"/>
    </source>
</evidence>
<evidence type="ECO:0000256" key="4">
    <source>
        <dbReference type="ARBA" id="ARBA00022989"/>
    </source>
</evidence>
<feature type="transmembrane region" description="Helical" evidence="7">
    <location>
        <begin position="427"/>
        <end position="449"/>
    </location>
</feature>
<dbReference type="Pfam" id="PF02687">
    <property type="entry name" value="FtsX"/>
    <property type="match status" value="1"/>
</dbReference>
<evidence type="ECO:0000259" key="9">
    <source>
        <dbReference type="Pfam" id="PF12704"/>
    </source>
</evidence>
<dbReference type="InterPro" id="IPR051125">
    <property type="entry name" value="ABC-4/HrtB_transporter"/>
</dbReference>
<feature type="compositionally biased region" description="Basic and acidic residues" evidence="6">
    <location>
        <begin position="255"/>
        <end position="269"/>
    </location>
</feature>
<dbReference type="RefSeq" id="WP_145363190.1">
    <property type="nucleotide sequence ID" value="NZ_CP036268.1"/>
</dbReference>
<keyword evidence="4 7" id="KW-1133">Transmembrane helix</keyword>
<feature type="domain" description="ABC3 transporter permease C-terminal" evidence="8">
    <location>
        <begin position="335"/>
        <end position="450"/>
    </location>
</feature>
<feature type="compositionally biased region" description="Basic residues" evidence="6">
    <location>
        <begin position="244"/>
        <end position="254"/>
    </location>
</feature>
<keyword evidence="5 7" id="KW-0472">Membrane</keyword>
<dbReference type="InterPro" id="IPR025857">
    <property type="entry name" value="MacB_PCD"/>
</dbReference>
<dbReference type="KEGG" id="svp:Pan189_14070"/>
<dbReference type="PANTHER" id="PTHR43738">
    <property type="entry name" value="ABC TRANSPORTER, MEMBRANE PROTEIN"/>
    <property type="match status" value="1"/>
</dbReference>
<dbReference type="GO" id="GO:0016787">
    <property type="term" value="F:hydrolase activity"/>
    <property type="evidence" value="ECO:0007669"/>
    <property type="project" value="UniProtKB-KW"/>
</dbReference>
<keyword evidence="10" id="KW-0547">Nucleotide-binding</keyword>
<dbReference type="OrthoDB" id="9784014at2"/>
<feature type="transmembrane region" description="Helical" evidence="7">
    <location>
        <begin position="332"/>
        <end position="353"/>
    </location>
</feature>
<evidence type="ECO:0000259" key="8">
    <source>
        <dbReference type="Pfam" id="PF02687"/>
    </source>
</evidence>
<gene>
    <name evidence="10" type="primary">macB_6</name>
    <name evidence="10" type="ORF">Pan189_14070</name>
</gene>
<evidence type="ECO:0000256" key="7">
    <source>
        <dbReference type="SAM" id="Phobius"/>
    </source>
</evidence>
<keyword evidence="11" id="KW-1185">Reference proteome</keyword>
<organism evidence="10 11">
    <name type="scientific">Stratiformator vulcanicus</name>
    <dbReference type="NCBI Taxonomy" id="2527980"/>
    <lineage>
        <taxon>Bacteria</taxon>
        <taxon>Pseudomonadati</taxon>
        <taxon>Planctomycetota</taxon>
        <taxon>Planctomycetia</taxon>
        <taxon>Planctomycetales</taxon>
        <taxon>Planctomycetaceae</taxon>
        <taxon>Stratiformator</taxon>
    </lineage>
</organism>
<dbReference type="GO" id="GO:0005524">
    <property type="term" value="F:ATP binding"/>
    <property type="evidence" value="ECO:0007669"/>
    <property type="project" value="UniProtKB-KW"/>
</dbReference>
<dbReference type="PANTHER" id="PTHR43738:SF2">
    <property type="entry name" value="ABC TRANSPORTER PERMEASE"/>
    <property type="match status" value="1"/>
</dbReference>
<evidence type="ECO:0000313" key="11">
    <source>
        <dbReference type="Proteomes" id="UP000317318"/>
    </source>
</evidence>
<dbReference type="Pfam" id="PF12704">
    <property type="entry name" value="MacB_PCD"/>
    <property type="match status" value="1"/>
</dbReference>
<proteinExistence type="predicted"/>
<dbReference type="EC" id="3.6.3.-" evidence="10"/>
<keyword evidence="10" id="KW-0378">Hydrolase</keyword>
<dbReference type="InterPro" id="IPR003838">
    <property type="entry name" value="ABC3_permease_C"/>
</dbReference>
<evidence type="ECO:0000256" key="5">
    <source>
        <dbReference type="ARBA" id="ARBA00023136"/>
    </source>
</evidence>
<reference evidence="10 11" key="1">
    <citation type="submission" date="2019-02" db="EMBL/GenBank/DDBJ databases">
        <title>Deep-cultivation of Planctomycetes and their phenomic and genomic characterization uncovers novel biology.</title>
        <authorList>
            <person name="Wiegand S."/>
            <person name="Jogler M."/>
            <person name="Boedeker C."/>
            <person name="Pinto D."/>
            <person name="Vollmers J."/>
            <person name="Rivas-Marin E."/>
            <person name="Kohn T."/>
            <person name="Peeters S.H."/>
            <person name="Heuer A."/>
            <person name="Rast P."/>
            <person name="Oberbeckmann S."/>
            <person name="Bunk B."/>
            <person name="Jeske O."/>
            <person name="Meyerdierks A."/>
            <person name="Storesund J.E."/>
            <person name="Kallscheuer N."/>
            <person name="Luecker S."/>
            <person name="Lage O.M."/>
            <person name="Pohl T."/>
            <person name="Merkel B.J."/>
            <person name="Hornburger P."/>
            <person name="Mueller R.-W."/>
            <person name="Bruemmer F."/>
            <person name="Labrenz M."/>
            <person name="Spormann A.M."/>
            <person name="Op den Camp H."/>
            <person name="Overmann J."/>
            <person name="Amann R."/>
            <person name="Jetten M.S.M."/>
            <person name="Mascher T."/>
            <person name="Medema M.H."/>
            <person name="Devos D.P."/>
            <person name="Kaster A.-K."/>
            <person name="Ovreas L."/>
            <person name="Rohde M."/>
            <person name="Galperin M.Y."/>
            <person name="Jogler C."/>
        </authorList>
    </citation>
    <scope>NUCLEOTIDE SEQUENCE [LARGE SCALE GENOMIC DNA]</scope>
    <source>
        <strain evidence="10 11">Pan189</strain>
    </source>
</reference>
<protein>
    <submittedName>
        <fullName evidence="10">Macrolide export ATP-binding/permease protein MacB</fullName>
        <ecNumber evidence="10">3.6.3.-</ecNumber>
    </submittedName>
</protein>
<comment type="subcellular location">
    <subcellularLocation>
        <location evidence="1">Cell membrane</location>
        <topology evidence="1">Multi-pass membrane protein</topology>
    </subcellularLocation>
</comment>
<name>A0A517QZH9_9PLAN</name>
<dbReference type="GO" id="GO:0005886">
    <property type="term" value="C:plasma membrane"/>
    <property type="evidence" value="ECO:0007669"/>
    <property type="project" value="UniProtKB-SubCell"/>
</dbReference>
<dbReference type="AlphaFoldDB" id="A0A517QZH9"/>
<keyword evidence="10" id="KW-0067">ATP-binding</keyword>
<feature type="transmembrane region" description="Helical" evidence="7">
    <location>
        <begin position="20"/>
        <end position="42"/>
    </location>
</feature>
<dbReference type="Proteomes" id="UP000317318">
    <property type="component" value="Chromosome"/>
</dbReference>
<evidence type="ECO:0000256" key="3">
    <source>
        <dbReference type="ARBA" id="ARBA00022692"/>
    </source>
</evidence>
<feature type="domain" description="MacB-like periplasmic core" evidence="9">
    <location>
        <begin position="18"/>
        <end position="203"/>
    </location>
</feature>
<evidence type="ECO:0000256" key="2">
    <source>
        <dbReference type="ARBA" id="ARBA00022475"/>
    </source>
</evidence>
<keyword evidence="2" id="KW-1003">Cell membrane</keyword>
<feature type="region of interest" description="Disordered" evidence="6">
    <location>
        <begin position="243"/>
        <end position="269"/>
    </location>
</feature>
<evidence type="ECO:0000313" key="10">
    <source>
        <dbReference type="EMBL" id="QDT37041.1"/>
    </source>
</evidence>